<keyword evidence="2" id="KW-1185">Reference proteome</keyword>
<name>A0A1D2YWF2_9BACI</name>
<dbReference type="Proteomes" id="UP000243739">
    <property type="component" value="Unassembled WGS sequence"/>
</dbReference>
<sequence>MKYWVTYIDITVNNIDWLRNYFDNTLNTTIKEVAEKSEVFYFFQEDVTIEDTMKKIMQQVKLLF</sequence>
<evidence type="ECO:0000313" key="2">
    <source>
        <dbReference type="Proteomes" id="UP000243739"/>
    </source>
</evidence>
<organism evidence="1 2">
    <name type="scientific">Vulcanibacillus modesticaldus</name>
    <dbReference type="NCBI Taxonomy" id="337097"/>
    <lineage>
        <taxon>Bacteria</taxon>
        <taxon>Bacillati</taxon>
        <taxon>Bacillota</taxon>
        <taxon>Bacilli</taxon>
        <taxon>Bacillales</taxon>
        <taxon>Bacillaceae</taxon>
        <taxon>Vulcanibacillus</taxon>
    </lineage>
</organism>
<accession>A0A1D2YWF2</accession>
<reference evidence="1 2" key="1">
    <citation type="submission" date="2016-09" db="EMBL/GenBank/DDBJ databases">
        <title>Draft genome sequence for the type strain of Vulcanibacillus modesticaldus BR, a strictly anaerobic, moderately thermophilic, and nitrate-reducing bacterium from deep sea-hydrothermal vents of the Mid-Atlantic Ridge.</title>
        <authorList>
            <person name="Abin C.A."/>
            <person name="Hollibaugh J.T."/>
        </authorList>
    </citation>
    <scope>NUCLEOTIDE SEQUENCE [LARGE SCALE GENOMIC DNA]</scope>
    <source>
        <strain evidence="1 2">BR</strain>
    </source>
</reference>
<gene>
    <name evidence="1" type="ORF">BHF71_07150</name>
</gene>
<proteinExistence type="predicted"/>
<dbReference type="STRING" id="337097.BHF71_07150"/>
<comment type="caution">
    <text evidence="1">The sequence shown here is derived from an EMBL/GenBank/DDBJ whole genome shotgun (WGS) entry which is preliminary data.</text>
</comment>
<dbReference type="AlphaFoldDB" id="A0A1D2YWF2"/>
<protein>
    <submittedName>
        <fullName evidence="1">Uncharacterized protein</fullName>
    </submittedName>
</protein>
<evidence type="ECO:0000313" key="1">
    <source>
        <dbReference type="EMBL" id="OEF99965.1"/>
    </source>
</evidence>
<dbReference type="RefSeq" id="WP_069656185.1">
    <property type="nucleotide sequence ID" value="NZ_MIJF01000011.1"/>
</dbReference>
<dbReference type="EMBL" id="MIJF01000011">
    <property type="protein sequence ID" value="OEF99965.1"/>
    <property type="molecule type" value="Genomic_DNA"/>
</dbReference>